<dbReference type="InterPro" id="IPR012674">
    <property type="entry name" value="Calycin"/>
</dbReference>
<name>A0A3N6RP28_9CYAN</name>
<gene>
    <name evidence="3" type="primary">cpcS</name>
    <name evidence="4" type="ORF">D5R40_04865</name>
</gene>
<evidence type="ECO:0000313" key="4">
    <source>
        <dbReference type="EMBL" id="RQH52721.1"/>
    </source>
</evidence>
<sequence>MKFTPPMTMMDFFLKSEGIWFSQRTVHHFDSVQDESGKSNLIVKVLTKDDPKVLEVCEQQNLNPALATGGASFNWQDNLDDDEPNPNYAAILVDIPDSQTGLTGKFLRNRGYVEGIPVVGRYHFATDGVLTIDTEYERNQGQERCWFLTDDFRVRVSTVRMMNGVNLMAYCSERRCITRKQLEEMIQKNSARISS</sequence>
<comment type="function">
    <text evidence="3">Covalently attaches a chromophore to Cys residue(s) of phycobiliproteins.</text>
</comment>
<keyword evidence="5" id="KW-1185">Reference proteome</keyword>
<dbReference type="Pfam" id="PF09367">
    <property type="entry name" value="CpeS"/>
    <property type="match status" value="1"/>
</dbReference>
<dbReference type="AlphaFoldDB" id="A0A3N6RP28"/>
<dbReference type="OrthoDB" id="554080at2"/>
<evidence type="ECO:0000256" key="1">
    <source>
        <dbReference type="ARBA" id="ARBA00010681"/>
    </source>
</evidence>
<evidence type="ECO:0000313" key="5">
    <source>
        <dbReference type="Proteomes" id="UP000269154"/>
    </source>
</evidence>
<dbReference type="GO" id="GO:0016829">
    <property type="term" value="F:lyase activity"/>
    <property type="evidence" value="ECO:0007669"/>
    <property type="project" value="UniProtKB-KW"/>
</dbReference>
<dbReference type="EMBL" id="RCBY01000016">
    <property type="protein sequence ID" value="RQH52721.1"/>
    <property type="molecule type" value="Genomic_DNA"/>
</dbReference>
<dbReference type="InterPro" id="IPR018536">
    <property type="entry name" value="CpcS/CpeS"/>
</dbReference>
<dbReference type="GO" id="GO:0017006">
    <property type="term" value="P:protein-tetrapyrrole linkage"/>
    <property type="evidence" value="ECO:0007669"/>
    <property type="project" value="UniProtKB-UniRule"/>
</dbReference>
<evidence type="ECO:0000256" key="2">
    <source>
        <dbReference type="ARBA" id="ARBA00023239"/>
    </source>
</evidence>
<protein>
    <recommendedName>
        <fullName evidence="3">Chromophore lyase CpcS/CpeS</fullName>
        <ecNumber evidence="3">4.-.-.-</ecNumber>
    </recommendedName>
</protein>
<organism evidence="4 5">
    <name type="scientific">Okeania hirsuta</name>
    <dbReference type="NCBI Taxonomy" id="1458930"/>
    <lineage>
        <taxon>Bacteria</taxon>
        <taxon>Bacillati</taxon>
        <taxon>Cyanobacteriota</taxon>
        <taxon>Cyanophyceae</taxon>
        <taxon>Oscillatoriophycideae</taxon>
        <taxon>Oscillatoriales</taxon>
        <taxon>Microcoleaceae</taxon>
        <taxon>Okeania</taxon>
    </lineage>
</organism>
<dbReference type="Proteomes" id="UP000269154">
    <property type="component" value="Unassembled WGS sequence"/>
</dbReference>
<dbReference type="CDD" id="cd19433">
    <property type="entry name" value="lipocalin_CpcS-CpeS"/>
    <property type="match status" value="1"/>
</dbReference>
<comment type="similarity">
    <text evidence="1 3">Belongs to the CpcS/CpeS biliprotein lyase family.</text>
</comment>
<evidence type="ECO:0000256" key="3">
    <source>
        <dbReference type="HAMAP-Rule" id="MF_01459"/>
    </source>
</evidence>
<dbReference type="EC" id="4.-.-.-" evidence="3"/>
<keyword evidence="2 3" id="KW-0456">Lyase</keyword>
<dbReference type="Gene3D" id="2.40.128.20">
    <property type="match status" value="1"/>
</dbReference>
<accession>A0A3N6RP28</accession>
<reference evidence="4 5" key="1">
    <citation type="journal article" date="2018" name="ACS Chem. Biol.">
        <title>Ketoreductase domain dysfunction expands chemodiversity: malyngamide biosynthesis in the cyanobacterium Okeania hirsuta.</title>
        <authorList>
            <person name="Moss N.A."/>
            <person name="Leao T."/>
            <person name="Rankin M."/>
            <person name="McCullough T.M."/>
            <person name="Qu P."/>
            <person name="Korobeynikov A."/>
            <person name="Smith J.L."/>
            <person name="Gerwick L."/>
            <person name="Gerwick W.H."/>
        </authorList>
    </citation>
    <scope>NUCLEOTIDE SEQUENCE [LARGE SCALE GENOMIC DNA]</scope>
    <source>
        <strain evidence="4 5">PAB10Feb10-1</strain>
    </source>
</reference>
<proteinExistence type="inferred from homology"/>
<dbReference type="RefSeq" id="WP_124144600.1">
    <property type="nucleotide sequence ID" value="NZ_CAWOKI010000029.1"/>
</dbReference>
<dbReference type="HAMAP" id="MF_01459">
    <property type="entry name" value="Chrphore_lyase_CpxS"/>
    <property type="match status" value="1"/>
</dbReference>
<comment type="caution">
    <text evidence="4">The sequence shown here is derived from an EMBL/GenBank/DDBJ whole genome shotgun (WGS) entry which is preliminary data.</text>
</comment>